<name>A0A420EF92_9SPHN</name>
<dbReference type="CDD" id="cd01949">
    <property type="entry name" value="GGDEF"/>
    <property type="match status" value="1"/>
</dbReference>
<sequence>MLDSLFGWFREIGRDPILAQAQIAQMRRQLPLLYSLLLINSISIAWSQSQTAPLLLTLSIPAVLFSATSVRLIYWVRIRRKPIPEPEEARRQLRTVTWLAAASSTAYVIWALSFLQYGGPVEQAQIALYISTTVVACIFCLFHLPQAALVVSACVLPGFLISLIAQGRMTFAALAANVLLVVLVLLRVLFNSFESFRTEVAAREKLARQHDEMVRLNEENHTLAHTDTLTQLANRRRFLEDLSELTADSTRVGTTTVGVIDLDRFKPVNDTFGHHIGDQLLQQISYRLRKIVGPYATLYRLGGDEFGILIHLPSTEAERLGERLCQGVAAPIFLDDRELSVGVSIGLAPFAEAELSERELWERADQALYHAKRHMPGSLVTYTRDLDTLVRAEQKIEVELRSLNVENDLYVCVQPISKSTTGDIVGGEVLVRWTNARLGPVPPHKFIAVAERSSVIHRITLSVIERALKILKQLPENFSVSVNISACDLNSPDTMERVLLAVRESGLDPGRMWIEVTETAVMRDVDSAVDALRKLRRAGMKIALDDFGTGYSSLSNLHRLPLDRVKIDQSFASELQDSYSNSIALAVVSLCQTLQLSCVAEGVETGEQAASFRAMGCELLQGYYISKPLPVTQFLALASSTGGQTPDAKRHAHGGGQ</sequence>
<keyword evidence="1" id="KW-0812">Transmembrane</keyword>
<feature type="transmembrane region" description="Helical" evidence="1">
    <location>
        <begin position="95"/>
        <end position="117"/>
    </location>
</feature>
<feature type="domain" description="GGDEF" evidence="3">
    <location>
        <begin position="253"/>
        <end position="384"/>
    </location>
</feature>
<dbReference type="AlphaFoldDB" id="A0A420EF92"/>
<dbReference type="InterPro" id="IPR043128">
    <property type="entry name" value="Rev_trsase/Diguanyl_cyclase"/>
</dbReference>
<dbReference type="Pfam" id="PF00563">
    <property type="entry name" value="EAL"/>
    <property type="match status" value="1"/>
</dbReference>
<evidence type="ECO:0000259" key="2">
    <source>
        <dbReference type="PROSITE" id="PS50883"/>
    </source>
</evidence>
<dbReference type="SUPFAM" id="SSF55073">
    <property type="entry name" value="Nucleotide cyclase"/>
    <property type="match status" value="1"/>
</dbReference>
<organism evidence="4 5">
    <name type="scientific">Altericroceibacterium spongiae</name>
    <dbReference type="NCBI Taxonomy" id="2320269"/>
    <lineage>
        <taxon>Bacteria</taxon>
        <taxon>Pseudomonadati</taxon>
        <taxon>Pseudomonadota</taxon>
        <taxon>Alphaproteobacteria</taxon>
        <taxon>Sphingomonadales</taxon>
        <taxon>Erythrobacteraceae</taxon>
        <taxon>Altericroceibacterium</taxon>
    </lineage>
</organism>
<feature type="transmembrane region" description="Helical" evidence="1">
    <location>
        <begin position="54"/>
        <end position="74"/>
    </location>
</feature>
<evidence type="ECO:0000256" key="1">
    <source>
        <dbReference type="SAM" id="Phobius"/>
    </source>
</evidence>
<keyword evidence="1" id="KW-0472">Membrane</keyword>
<dbReference type="InterPro" id="IPR000160">
    <property type="entry name" value="GGDEF_dom"/>
</dbReference>
<dbReference type="InterPro" id="IPR001633">
    <property type="entry name" value="EAL_dom"/>
</dbReference>
<dbReference type="Gene3D" id="3.20.20.450">
    <property type="entry name" value="EAL domain"/>
    <property type="match status" value="1"/>
</dbReference>
<dbReference type="SUPFAM" id="SSF141868">
    <property type="entry name" value="EAL domain-like"/>
    <property type="match status" value="1"/>
</dbReference>
<protein>
    <submittedName>
        <fullName evidence="4">EAL domain-containing protein</fullName>
    </submittedName>
</protein>
<proteinExistence type="predicted"/>
<dbReference type="Pfam" id="PF00990">
    <property type="entry name" value="GGDEF"/>
    <property type="match status" value="1"/>
</dbReference>
<dbReference type="PROSITE" id="PS50883">
    <property type="entry name" value="EAL"/>
    <property type="match status" value="1"/>
</dbReference>
<feature type="transmembrane region" description="Helical" evidence="1">
    <location>
        <begin position="147"/>
        <end position="165"/>
    </location>
</feature>
<dbReference type="InterPro" id="IPR035919">
    <property type="entry name" value="EAL_sf"/>
</dbReference>
<dbReference type="SMART" id="SM00267">
    <property type="entry name" value="GGDEF"/>
    <property type="match status" value="1"/>
</dbReference>
<dbReference type="InterPro" id="IPR050706">
    <property type="entry name" value="Cyclic-di-GMP_PDE-like"/>
</dbReference>
<dbReference type="EMBL" id="RAPF01000006">
    <property type="protein sequence ID" value="RKF19367.1"/>
    <property type="molecule type" value="Genomic_DNA"/>
</dbReference>
<evidence type="ECO:0000259" key="3">
    <source>
        <dbReference type="PROSITE" id="PS50887"/>
    </source>
</evidence>
<gene>
    <name evidence="4" type="ORF">D6851_13030</name>
</gene>
<dbReference type="PANTHER" id="PTHR33121:SF71">
    <property type="entry name" value="OXYGEN SENSOR PROTEIN DOSP"/>
    <property type="match status" value="1"/>
</dbReference>
<dbReference type="Proteomes" id="UP000284395">
    <property type="component" value="Unassembled WGS sequence"/>
</dbReference>
<dbReference type="CDD" id="cd01948">
    <property type="entry name" value="EAL"/>
    <property type="match status" value="1"/>
</dbReference>
<evidence type="ECO:0000313" key="4">
    <source>
        <dbReference type="EMBL" id="RKF19367.1"/>
    </source>
</evidence>
<dbReference type="PROSITE" id="PS50887">
    <property type="entry name" value="GGDEF"/>
    <property type="match status" value="1"/>
</dbReference>
<evidence type="ECO:0000313" key="5">
    <source>
        <dbReference type="Proteomes" id="UP000284395"/>
    </source>
</evidence>
<reference evidence="4 5" key="1">
    <citation type="submission" date="2018-09" db="EMBL/GenBank/DDBJ databases">
        <title>Altererythrobacter spongiae sp. nov., isolated from a marine sponge.</title>
        <authorList>
            <person name="Zhuang L."/>
            <person name="Luo L."/>
        </authorList>
    </citation>
    <scope>NUCLEOTIDE SEQUENCE [LARGE SCALE GENOMIC DNA]</scope>
    <source>
        <strain evidence="4 5">HN-Y73</strain>
    </source>
</reference>
<dbReference type="RefSeq" id="WP_120325306.1">
    <property type="nucleotide sequence ID" value="NZ_RAPF01000006.1"/>
</dbReference>
<feature type="transmembrane region" description="Helical" evidence="1">
    <location>
        <begin position="30"/>
        <end position="48"/>
    </location>
</feature>
<comment type="caution">
    <text evidence="4">The sequence shown here is derived from an EMBL/GenBank/DDBJ whole genome shotgun (WGS) entry which is preliminary data.</text>
</comment>
<keyword evidence="5" id="KW-1185">Reference proteome</keyword>
<dbReference type="InterPro" id="IPR029787">
    <property type="entry name" value="Nucleotide_cyclase"/>
</dbReference>
<dbReference type="PANTHER" id="PTHR33121">
    <property type="entry name" value="CYCLIC DI-GMP PHOSPHODIESTERASE PDEF"/>
    <property type="match status" value="1"/>
</dbReference>
<feature type="transmembrane region" description="Helical" evidence="1">
    <location>
        <begin position="171"/>
        <end position="190"/>
    </location>
</feature>
<dbReference type="GO" id="GO:0071111">
    <property type="term" value="F:cyclic-guanylate-specific phosphodiesterase activity"/>
    <property type="evidence" value="ECO:0007669"/>
    <property type="project" value="InterPro"/>
</dbReference>
<feature type="domain" description="EAL" evidence="2">
    <location>
        <begin position="393"/>
        <end position="642"/>
    </location>
</feature>
<dbReference type="SMART" id="SM00052">
    <property type="entry name" value="EAL"/>
    <property type="match status" value="1"/>
</dbReference>
<dbReference type="Gene3D" id="3.30.70.270">
    <property type="match status" value="1"/>
</dbReference>
<keyword evidence="1" id="KW-1133">Transmembrane helix</keyword>
<dbReference type="NCBIfam" id="TIGR00254">
    <property type="entry name" value="GGDEF"/>
    <property type="match status" value="1"/>
</dbReference>
<dbReference type="OrthoDB" id="9814202at2"/>
<accession>A0A420EF92</accession>